<dbReference type="Proteomes" id="UP000011777">
    <property type="component" value="Unassembled WGS sequence"/>
</dbReference>
<organism evidence="1 2">
    <name type="scientific">Candida maltosa (strain Xu316)</name>
    <name type="common">Yeast</name>
    <dbReference type="NCBI Taxonomy" id="1245528"/>
    <lineage>
        <taxon>Eukaryota</taxon>
        <taxon>Fungi</taxon>
        <taxon>Dikarya</taxon>
        <taxon>Ascomycota</taxon>
        <taxon>Saccharomycotina</taxon>
        <taxon>Pichiomycetes</taxon>
        <taxon>Debaryomycetaceae</taxon>
        <taxon>Candida/Lodderomyces clade</taxon>
        <taxon>Candida</taxon>
    </lineage>
</organism>
<reference evidence="1 2" key="1">
    <citation type="submission" date="2013-02" db="EMBL/GenBank/DDBJ databases">
        <title>Genome sequence of Candida maltosa Xu316, a potential industrial strain for xylitol and ethanol production.</title>
        <authorList>
            <person name="Yu J."/>
            <person name="Wang Q."/>
            <person name="Geng X."/>
            <person name="Bao W."/>
            <person name="He P."/>
            <person name="Cai J."/>
        </authorList>
    </citation>
    <scope>NUCLEOTIDE SEQUENCE [LARGE SCALE GENOMIC DNA]</scope>
    <source>
        <strain evidence="2">Xu316</strain>
    </source>
</reference>
<dbReference type="AlphaFoldDB" id="M3HN93"/>
<sequence length="153" mass="17236">MSTPSVIVKLLFRKAMALKGQNKMDFAKKAFEDVLAVDPSNAHALSELAIFEQEGKRDSGDIKIPVEVVDELPDRFKKMLNTESQQLPKQEKKVSSGDVDKEIDELFGSKTAKVNHKEIPKVEEVKVHEKSPMHFLTALKQLPEEQKVKGYCS</sequence>
<gene>
    <name evidence="1" type="ORF">G210_0389</name>
</gene>
<dbReference type="HOGENOM" id="CLU_1713012_0_0_1"/>
<dbReference type="STRING" id="1245528.M3HN93"/>
<evidence type="ECO:0000313" key="1">
    <source>
        <dbReference type="EMBL" id="EMG48947.1"/>
    </source>
</evidence>
<dbReference type="InterPro" id="IPR011990">
    <property type="entry name" value="TPR-like_helical_dom_sf"/>
</dbReference>
<dbReference type="OrthoDB" id="10250354at2759"/>
<dbReference type="SUPFAM" id="SSF48452">
    <property type="entry name" value="TPR-like"/>
    <property type="match status" value="1"/>
</dbReference>
<keyword evidence="2" id="KW-1185">Reference proteome</keyword>
<evidence type="ECO:0000313" key="2">
    <source>
        <dbReference type="Proteomes" id="UP000011777"/>
    </source>
</evidence>
<dbReference type="Gene3D" id="1.25.40.10">
    <property type="entry name" value="Tetratricopeptide repeat domain"/>
    <property type="match status" value="1"/>
</dbReference>
<name>M3HN93_CANMX</name>
<comment type="caution">
    <text evidence="1">The sequence shown here is derived from an EMBL/GenBank/DDBJ whole genome shotgun (WGS) entry which is preliminary data.</text>
</comment>
<dbReference type="EMBL" id="AOGT01000886">
    <property type="protein sequence ID" value="EMG48947.1"/>
    <property type="molecule type" value="Genomic_DNA"/>
</dbReference>
<protein>
    <submittedName>
        <fullName evidence="1">Uncharacterized protein</fullName>
    </submittedName>
</protein>
<proteinExistence type="predicted"/>
<accession>M3HN93</accession>